<evidence type="ECO:0000256" key="8">
    <source>
        <dbReference type="ARBA" id="ARBA00023170"/>
    </source>
</evidence>
<evidence type="ECO:0000256" key="6">
    <source>
        <dbReference type="ARBA" id="ARBA00023136"/>
    </source>
</evidence>
<dbReference type="GO" id="GO:0042130">
    <property type="term" value="P:negative regulation of T cell proliferation"/>
    <property type="evidence" value="ECO:0007669"/>
    <property type="project" value="TreeGrafter"/>
</dbReference>
<dbReference type="PANTHER" id="PTHR25466">
    <property type="entry name" value="T-LYMPHOCYTE ACTIVATION ANTIGEN"/>
    <property type="match status" value="1"/>
</dbReference>
<name>A0A673MHX6_9TELE</name>
<dbReference type="Pfam" id="PF07686">
    <property type="entry name" value="V-set"/>
    <property type="match status" value="1"/>
</dbReference>
<dbReference type="Gene3D" id="2.60.40.10">
    <property type="entry name" value="Immunoglobulins"/>
    <property type="match status" value="1"/>
</dbReference>
<dbReference type="InterPro" id="IPR051713">
    <property type="entry name" value="T-cell_Activation_Regulation"/>
</dbReference>
<dbReference type="SMART" id="SM00409">
    <property type="entry name" value="IG"/>
    <property type="match status" value="1"/>
</dbReference>
<evidence type="ECO:0000256" key="2">
    <source>
        <dbReference type="ARBA" id="ARBA00022475"/>
    </source>
</evidence>
<keyword evidence="3" id="KW-0812">Transmembrane</keyword>
<evidence type="ECO:0000256" key="4">
    <source>
        <dbReference type="ARBA" id="ARBA00022729"/>
    </source>
</evidence>
<feature type="chain" id="PRO_5025544189" description="Immunoglobulin domain-containing protein" evidence="11">
    <location>
        <begin position="19"/>
        <end position="146"/>
    </location>
</feature>
<accession>A0A673MHX6</accession>
<feature type="domain" description="Immunoglobulin" evidence="12">
    <location>
        <begin position="29"/>
        <end position="136"/>
    </location>
</feature>
<dbReference type="InterPro" id="IPR013783">
    <property type="entry name" value="Ig-like_fold"/>
</dbReference>
<dbReference type="GO" id="GO:0031295">
    <property type="term" value="P:T cell costimulation"/>
    <property type="evidence" value="ECO:0007669"/>
    <property type="project" value="TreeGrafter"/>
</dbReference>
<keyword evidence="2" id="KW-1003">Cell membrane</keyword>
<feature type="signal peptide" evidence="11">
    <location>
        <begin position="1"/>
        <end position="18"/>
    </location>
</feature>
<keyword evidence="14" id="KW-1185">Reference proteome</keyword>
<comment type="subcellular location">
    <subcellularLocation>
        <location evidence="1">Cell membrane</location>
        <topology evidence="1">Single-pass type I membrane protein</topology>
    </subcellularLocation>
</comment>
<protein>
    <recommendedName>
        <fullName evidence="12">Immunoglobulin domain-containing protein</fullName>
    </recommendedName>
</protein>
<dbReference type="InterPro" id="IPR036179">
    <property type="entry name" value="Ig-like_dom_sf"/>
</dbReference>
<evidence type="ECO:0000256" key="11">
    <source>
        <dbReference type="SAM" id="SignalP"/>
    </source>
</evidence>
<keyword evidence="6" id="KW-0472">Membrane</keyword>
<sequence length="146" mass="16794">MDKIYINVFIYLFKLCVCSFTEFEVKGSTDDQTVPLGGSVVLPYLDSDSDSDFSDSDFSDSDSEILVHLYQDGKSRAEKQQQDYQDRAHFFTEEIQHGNFSLRLDNLRAEDEGRYTCNVYSQQRSVFSAETNLILRLLGKSIEKKT</sequence>
<dbReference type="AlphaFoldDB" id="A0A673MHX6"/>
<dbReference type="InterPro" id="IPR003599">
    <property type="entry name" value="Ig_sub"/>
</dbReference>
<organism evidence="13 14">
    <name type="scientific">Sinocyclocheilus rhinocerous</name>
    <dbReference type="NCBI Taxonomy" id="307959"/>
    <lineage>
        <taxon>Eukaryota</taxon>
        <taxon>Metazoa</taxon>
        <taxon>Chordata</taxon>
        <taxon>Craniata</taxon>
        <taxon>Vertebrata</taxon>
        <taxon>Euteleostomi</taxon>
        <taxon>Actinopterygii</taxon>
        <taxon>Neopterygii</taxon>
        <taxon>Teleostei</taxon>
        <taxon>Ostariophysi</taxon>
        <taxon>Cypriniformes</taxon>
        <taxon>Cyprinidae</taxon>
        <taxon>Cyprininae</taxon>
        <taxon>Sinocyclocheilus</taxon>
    </lineage>
</organism>
<dbReference type="Ensembl" id="ENSSRHT00000094564.1">
    <property type="protein sequence ID" value="ENSSRHP00000092080.1"/>
    <property type="gene ID" value="ENSSRHG00000045426.1"/>
</dbReference>
<evidence type="ECO:0000256" key="10">
    <source>
        <dbReference type="ARBA" id="ARBA00023319"/>
    </source>
</evidence>
<evidence type="ECO:0000313" key="13">
    <source>
        <dbReference type="Ensembl" id="ENSSRHP00000092080.1"/>
    </source>
</evidence>
<reference evidence="13" key="1">
    <citation type="submission" date="2025-08" db="UniProtKB">
        <authorList>
            <consortium name="Ensembl"/>
        </authorList>
    </citation>
    <scope>IDENTIFICATION</scope>
</reference>
<evidence type="ECO:0000256" key="5">
    <source>
        <dbReference type="ARBA" id="ARBA00022989"/>
    </source>
</evidence>
<keyword evidence="8" id="KW-0675">Receptor</keyword>
<evidence type="ECO:0000256" key="3">
    <source>
        <dbReference type="ARBA" id="ARBA00022692"/>
    </source>
</evidence>
<evidence type="ECO:0000256" key="7">
    <source>
        <dbReference type="ARBA" id="ARBA00023157"/>
    </source>
</evidence>
<dbReference type="GO" id="GO:0009897">
    <property type="term" value="C:external side of plasma membrane"/>
    <property type="evidence" value="ECO:0007669"/>
    <property type="project" value="TreeGrafter"/>
</dbReference>
<dbReference type="Proteomes" id="UP000472270">
    <property type="component" value="Unassembled WGS sequence"/>
</dbReference>
<keyword evidence="10" id="KW-0393">Immunoglobulin domain</keyword>
<keyword evidence="9" id="KW-0325">Glycoprotein</keyword>
<keyword evidence="4 11" id="KW-0732">Signal</keyword>
<dbReference type="GO" id="GO:0042102">
    <property type="term" value="P:positive regulation of T cell proliferation"/>
    <property type="evidence" value="ECO:0007669"/>
    <property type="project" value="TreeGrafter"/>
</dbReference>
<dbReference type="SUPFAM" id="SSF48726">
    <property type="entry name" value="Immunoglobulin"/>
    <property type="match status" value="1"/>
</dbReference>
<keyword evidence="7" id="KW-1015">Disulfide bond</keyword>
<dbReference type="GO" id="GO:0071222">
    <property type="term" value="P:cellular response to lipopolysaccharide"/>
    <property type="evidence" value="ECO:0007669"/>
    <property type="project" value="TreeGrafter"/>
</dbReference>
<evidence type="ECO:0000256" key="9">
    <source>
        <dbReference type="ARBA" id="ARBA00023180"/>
    </source>
</evidence>
<evidence type="ECO:0000259" key="12">
    <source>
        <dbReference type="SMART" id="SM00409"/>
    </source>
</evidence>
<proteinExistence type="predicted"/>
<dbReference type="FunFam" id="2.60.40.10:FF:000142">
    <property type="entry name" value="V-set domain-containing T-cell activation inhibitor 1"/>
    <property type="match status" value="1"/>
</dbReference>
<reference evidence="13" key="2">
    <citation type="submission" date="2025-09" db="UniProtKB">
        <authorList>
            <consortium name="Ensembl"/>
        </authorList>
    </citation>
    <scope>IDENTIFICATION</scope>
</reference>
<dbReference type="PANTHER" id="PTHR25466:SF14">
    <property type="entry name" value="BUTYROPHILIN SUBFAMILY 2 MEMBER A2-LIKE-RELATED"/>
    <property type="match status" value="1"/>
</dbReference>
<evidence type="ECO:0000256" key="1">
    <source>
        <dbReference type="ARBA" id="ARBA00004251"/>
    </source>
</evidence>
<dbReference type="GO" id="GO:0007166">
    <property type="term" value="P:cell surface receptor signaling pathway"/>
    <property type="evidence" value="ECO:0007669"/>
    <property type="project" value="TreeGrafter"/>
</dbReference>
<dbReference type="InterPro" id="IPR013106">
    <property type="entry name" value="Ig_V-set"/>
</dbReference>
<dbReference type="GO" id="GO:0006955">
    <property type="term" value="P:immune response"/>
    <property type="evidence" value="ECO:0007669"/>
    <property type="project" value="TreeGrafter"/>
</dbReference>
<keyword evidence="5" id="KW-1133">Transmembrane helix</keyword>
<evidence type="ECO:0000313" key="14">
    <source>
        <dbReference type="Proteomes" id="UP000472270"/>
    </source>
</evidence>